<keyword evidence="2" id="KW-1185">Reference proteome</keyword>
<dbReference type="Proteomes" id="UP000724672">
    <property type="component" value="Unassembled WGS sequence"/>
</dbReference>
<organism evidence="1 2">
    <name type="scientific">Anaeromonas frigoriresistens</name>
    <dbReference type="NCBI Taxonomy" id="2683708"/>
    <lineage>
        <taxon>Bacteria</taxon>
        <taxon>Bacillati</taxon>
        <taxon>Bacillota</taxon>
        <taxon>Tissierellia</taxon>
        <taxon>Tissierellales</taxon>
        <taxon>Thermohalobacteraceae</taxon>
        <taxon>Anaeromonas</taxon>
    </lineage>
</organism>
<dbReference type="AlphaFoldDB" id="A0A942ZAB1"/>
<gene>
    <name evidence="1" type="ORF">GOQ27_14240</name>
</gene>
<evidence type="ECO:0000313" key="2">
    <source>
        <dbReference type="Proteomes" id="UP000724672"/>
    </source>
</evidence>
<dbReference type="Gene3D" id="1.25.10.10">
    <property type="entry name" value="Leucine-rich Repeat Variant"/>
    <property type="match status" value="1"/>
</dbReference>
<comment type="caution">
    <text evidence="1">The sequence shown here is derived from an EMBL/GenBank/DDBJ whole genome shotgun (WGS) entry which is preliminary data.</text>
</comment>
<dbReference type="InterPro" id="IPR016024">
    <property type="entry name" value="ARM-type_fold"/>
</dbReference>
<accession>A0A942ZAB1</accession>
<protein>
    <submittedName>
        <fullName evidence="1">HEAT repeat domain-containing protein</fullName>
    </submittedName>
</protein>
<sequence length="215" mass="25399">MILKWSNIDKMESFHISYLLYSEGKSIEIISKIRNIPHKEVEKHIIEGKIKYSEFKKNDRLINIISMEKSKRVSYLNNLSEEEIQSLTEEIYKRYIKFKNPEDRMILIWLIGEIKDEKLVPFLKMELKSKNVNFRRLACSALGKIGKVEYKEILEGLFEDKNPQVKQYAIKSLRKIGDNNTISLLEHILQDTREKDYVKRAAKEVISEIKDTKSS</sequence>
<dbReference type="RefSeq" id="WP_203367552.1">
    <property type="nucleotide sequence ID" value="NZ_WSFT01000053.1"/>
</dbReference>
<dbReference type="EMBL" id="WSFT01000053">
    <property type="protein sequence ID" value="MBS4539630.1"/>
    <property type="molecule type" value="Genomic_DNA"/>
</dbReference>
<reference evidence="1" key="1">
    <citation type="submission" date="2019-12" db="EMBL/GenBank/DDBJ databases">
        <title>Clostridiaceae gen. nov. sp. nov., isolated from sediment in Xinjiang, China.</title>
        <authorList>
            <person name="Zhang R."/>
        </authorList>
    </citation>
    <scope>NUCLEOTIDE SEQUENCE</scope>
    <source>
        <strain evidence="1">D2Q-11</strain>
    </source>
</reference>
<evidence type="ECO:0000313" key="1">
    <source>
        <dbReference type="EMBL" id="MBS4539630.1"/>
    </source>
</evidence>
<name>A0A942ZAB1_9FIRM</name>
<proteinExistence type="predicted"/>
<dbReference type="Pfam" id="PF13646">
    <property type="entry name" value="HEAT_2"/>
    <property type="match status" value="1"/>
</dbReference>
<dbReference type="InterPro" id="IPR011989">
    <property type="entry name" value="ARM-like"/>
</dbReference>
<dbReference type="SUPFAM" id="SSF48371">
    <property type="entry name" value="ARM repeat"/>
    <property type="match status" value="1"/>
</dbReference>